<feature type="signal peptide" evidence="1">
    <location>
        <begin position="1"/>
        <end position="24"/>
    </location>
</feature>
<gene>
    <name evidence="2" type="ORF">NBR_LOCUS16630</name>
</gene>
<organism evidence="4">
    <name type="scientific">Nippostrongylus brasiliensis</name>
    <name type="common">Rat hookworm</name>
    <dbReference type="NCBI Taxonomy" id="27835"/>
    <lineage>
        <taxon>Eukaryota</taxon>
        <taxon>Metazoa</taxon>
        <taxon>Ecdysozoa</taxon>
        <taxon>Nematoda</taxon>
        <taxon>Chromadorea</taxon>
        <taxon>Rhabditida</taxon>
        <taxon>Rhabditina</taxon>
        <taxon>Rhabditomorpha</taxon>
        <taxon>Strongyloidea</taxon>
        <taxon>Heligmosomidae</taxon>
        <taxon>Nippostrongylus</taxon>
    </lineage>
</organism>
<dbReference type="AlphaFoldDB" id="A0A0N4YIA1"/>
<protein>
    <submittedName>
        <fullName evidence="4">Fibronectin type-III domain-containing protein</fullName>
    </submittedName>
</protein>
<proteinExistence type="predicted"/>
<sequence length="297" mass="33555">MAMAERFILVLIVVFFDIMEQSAPLPRAIRVTLFRVYISIVKKPPTVEVYSSAVEDTASGFVFKVDDDGGSYEVRMNSSLRKHDYVAKGPFIFERFDILTSATVAELEYTIVRTAVLVTWDLVAERYVDELESYVEVRNSEKELKNFTTRDYALDLVLDHRPTTYEVKVCTWYVNRTGHCSETGVIAVPELAPEDPPEKISVNVSETGAITVDFLPPRVNKLIGTLHRCTVALCTGRVVTSECLTKTVPITSTHRLSVQFDDPESASNQRVDDIIRRMLGTLSVAWDNVRRCWGTVF</sequence>
<feature type="chain" id="PRO_5043125718" evidence="1">
    <location>
        <begin position="25"/>
        <end position="297"/>
    </location>
</feature>
<evidence type="ECO:0000313" key="3">
    <source>
        <dbReference type="Proteomes" id="UP000271162"/>
    </source>
</evidence>
<evidence type="ECO:0000313" key="4">
    <source>
        <dbReference type="WBParaSite" id="NBR_0001662901-mRNA-1"/>
    </source>
</evidence>
<dbReference type="EMBL" id="UYSL01022299">
    <property type="protein sequence ID" value="VDL80225.1"/>
    <property type="molecule type" value="Genomic_DNA"/>
</dbReference>
<name>A0A0N4YIA1_NIPBR</name>
<reference evidence="2 3" key="2">
    <citation type="submission" date="2018-11" db="EMBL/GenBank/DDBJ databases">
        <authorList>
            <consortium name="Pathogen Informatics"/>
        </authorList>
    </citation>
    <scope>NUCLEOTIDE SEQUENCE [LARGE SCALE GENOMIC DNA]</scope>
</reference>
<dbReference type="Proteomes" id="UP000271162">
    <property type="component" value="Unassembled WGS sequence"/>
</dbReference>
<evidence type="ECO:0000256" key="1">
    <source>
        <dbReference type="SAM" id="SignalP"/>
    </source>
</evidence>
<keyword evidence="1" id="KW-0732">Signal</keyword>
<dbReference type="WBParaSite" id="NBR_0001662901-mRNA-1">
    <property type="protein sequence ID" value="NBR_0001662901-mRNA-1"/>
    <property type="gene ID" value="NBR_0001662901"/>
</dbReference>
<keyword evidence="3" id="KW-1185">Reference proteome</keyword>
<reference evidence="4" key="1">
    <citation type="submission" date="2017-02" db="UniProtKB">
        <authorList>
            <consortium name="WormBaseParasite"/>
        </authorList>
    </citation>
    <scope>IDENTIFICATION</scope>
</reference>
<accession>A0A0N4YIA1</accession>
<evidence type="ECO:0000313" key="2">
    <source>
        <dbReference type="EMBL" id="VDL80225.1"/>
    </source>
</evidence>